<accession>A0A8D9CQU3</accession>
<dbReference type="EMBL" id="LS974622">
    <property type="protein sequence ID" value="CAG7869434.1"/>
    <property type="molecule type" value="Genomic_DNA"/>
</dbReference>
<proteinExistence type="predicted"/>
<protein>
    <submittedName>
        <fullName evidence="1 2">Uncharacterized protein</fullName>
    </submittedName>
</protein>
<evidence type="ECO:0000313" key="2">
    <source>
        <dbReference type="EMBL" id="CAG7869434.1"/>
    </source>
</evidence>
<dbReference type="EMBL" id="LS974622">
    <property type="protein sequence ID" value="CAG7869551.1"/>
    <property type="molecule type" value="Genomic_DNA"/>
</dbReference>
<dbReference type="Proteomes" id="UP000694005">
    <property type="component" value="Chromosome A06"/>
</dbReference>
<gene>
    <name evidence="2" type="ORF">BRAPAZ1V2_A06P16740.2</name>
    <name evidence="3" type="ORF">BRAPAZ1V2_A06P17910.2</name>
    <name evidence="1" type="ORF">BRAPAZ1V2_A09P14850.2</name>
</gene>
<dbReference type="Gramene" id="A06p17910.2_BraZ1">
    <property type="protein sequence ID" value="A06p17910.2_BraZ1.CDS.1"/>
    <property type="gene ID" value="A06g17910.2_BraZ1"/>
</dbReference>
<evidence type="ECO:0000313" key="4">
    <source>
        <dbReference type="Proteomes" id="UP000694005"/>
    </source>
</evidence>
<organism evidence="1 4">
    <name type="scientific">Brassica campestris</name>
    <name type="common">Field mustard</name>
    <dbReference type="NCBI Taxonomy" id="3711"/>
    <lineage>
        <taxon>Eukaryota</taxon>
        <taxon>Viridiplantae</taxon>
        <taxon>Streptophyta</taxon>
        <taxon>Embryophyta</taxon>
        <taxon>Tracheophyta</taxon>
        <taxon>Spermatophyta</taxon>
        <taxon>Magnoliopsida</taxon>
        <taxon>eudicotyledons</taxon>
        <taxon>Gunneridae</taxon>
        <taxon>Pentapetalae</taxon>
        <taxon>rosids</taxon>
        <taxon>malvids</taxon>
        <taxon>Brassicales</taxon>
        <taxon>Brassicaceae</taxon>
        <taxon>Brassiceae</taxon>
        <taxon>Brassica</taxon>
    </lineage>
</organism>
<name>A0A8D9CQU3_BRACM</name>
<dbReference type="AlphaFoldDB" id="A0A8D9CQU3"/>
<dbReference type="Gramene" id="A09p14850.2_BraZ1">
    <property type="protein sequence ID" value="A09p14850.2_BraZ1.CDS.1"/>
    <property type="gene ID" value="A09g14850.2_BraZ1"/>
</dbReference>
<evidence type="ECO:0000313" key="3">
    <source>
        <dbReference type="EMBL" id="CAG7869551.1"/>
    </source>
</evidence>
<feature type="non-terminal residue" evidence="1">
    <location>
        <position position="1"/>
    </location>
</feature>
<dbReference type="EMBL" id="LS974625">
    <property type="protein sequence ID" value="CAG7861018.1"/>
    <property type="molecule type" value="Genomic_DNA"/>
</dbReference>
<reference evidence="1 4" key="1">
    <citation type="submission" date="2021-07" db="EMBL/GenBank/DDBJ databases">
        <authorList>
            <consortium name="Genoscope - CEA"/>
            <person name="William W."/>
        </authorList>
    </citation>
    <scope>NUCLEOTIDE SEQUENCE [LARGE SCALE GENOMIC DNA]</scope>
</reference>
<sequence>SNLSRRIRGHALFLRCDQASYTASTRDVTPPFRIRRLQSRCALYLTPLSPLRRNHQLLPSRIEEKLVEEQQWPVW</sequence>
<evidence type="ECO:0000313" key="1">
    <source>
        <dbReference type="EMBL" id="CAG7861018.1"/>
    </source>
</evidence>
<feature type="non-terminal residue" evidence="1">
    <location>
        <position position="75"/>
    </location>
</feature>
<dbReference type="Gramene" id="A06p16740.2_BraZ1">
    <property type="protein sequence ID" value="A06p16740.2_BraZ1.CDS.1"/>
    <property type="gene ID" value="A06g16740.2_BraZ1"/>
</dbReference>
<dbReference type="Proteomes" id="UP000694005">
    <property type="component" value="Chromosome A09"/>
</dbReference>